<dbReference type="InterPro" id="IPR052895">
    <property type="entry name" value="HetReg/Transcr_Mod"/>
</dbReference>
<reference evidence="2 3" key="1">
    <citation type="submission" date="2023-10" db="EMBL/GenBank/DDBJ databases">
        <title>Draft genome sequence of Xylaria bambusicola isolate GMP-LS, the root and basal stem rot pathogen of sugarcane in Indonesia.</title>
        <authorList>
            <person name="Selvaraj P."/>
            <person name="Muralishankar V."/>
            <person name="Muruganantham S."/>
            <person name="Sp S."/>
            <person name="Haryani S."/>
            <person name="Lau K.J.X."/>
            <person name="Naqvi N.I."/>
        </authorList>
    </citation>
    <scope>NUCLEOTIDE SEQUENCE [LARGE SCALE GENOMIC DNA]</scope>
    <source>
        <strain evidence="2">GMP-LS</strain>
    </source>
</reference>
<accession>A0AAN7UBZ9</accession>
<organism evidence="2 3">
    <name type="scientific">Xylaria bambusicola</name>
    <dbReference type="NCBI Taxonomy" id="326684"/>
    <lineage>
        <taxon>Eukaryota</taxon>
        <taxon>Fungi</taxon>
        <taxon>Dikarya</taxon>
        <taxon>Ascomycota</taxon>
        <taxon>Pezizomycotina</taxon>
        <taxon>Sordariomycetes</taxon>
        <taxon>Xylariomycetidae</taxon>
        <taxon>Xylariales</taxon>
        <taxon>Xylariaceae</taxon>
        <taxon>Xylaria</taxon>
    </lineage>
</organism>
<proteinExistence type="predicted"/>
<feature type="domain" description="Heterokaryon incompatibility" evidence="1">
    <location>
        <begin position="70"/>
        <end position="237"/>
    </location>
</feature>
<dbReference type="InterPro" id="IPR010730">
    <property type="entry name" value="HET"/>
</dbReference>
<evidence type="ECO:0000313" key="2">
    <source>
        <dbReference type="EMBL" id="KAK5626019.1"/>
    </source>
</evidence>
<dbReference type="AlphaFoldDB" id="A0AAN7UBZ9"/>
<dbReference type="Pfam" id="PF06985">
    <property type="entry name" value="HET"/>
    <property type="match status" value="1"/>
</dbReference>
<protein>
    <recommendedName>
        <fullName evidence="1">Heterokaryon incompatibility domain-containing protein</fullName>
    </recommendedName>
</protein>
<sequence>MAFHPSLYGPRQHNFPGVRLYILQQTRMEYQYTPLGDGEIRLIELRPACDGPKLFVSFNHVSINDAANTYEALSYTWGSSAKPNILLCGNSYLQITASLQSALMNLRLDSTPRMLWVDAICINQGDLLERGTQVVLMEQIYRKASKTVVYLGDESVDSNLAARYLETHFWRVRCAMADFINQRRVAEDAGDMLQICIKSLGTSQAKLFEGFDQSAVQEAIVNLLCRPWFQRIWVIQEFVVSPKVDMYCGKTLCEWGSFSMMFYYSFVEAGVSWDHIIPREKKINFFRGLTQIMQMHELRNNFHGTDESKTKSGLIRLLSRCRTADATLPIDKIFALLNLSSAAQTPMPDYLKSKADVYREFAELALENGEGRSILSEAALTHRKDPNLPSWVPDWSEPPVRIDLGQILIASNNLFFNAAGSQKDSQERPKPRMRIEGNTLFVKGLILQSIAIVGPDRPVPGTNIIEAPNLTNFMTILSYIQMFMGMESPYPTGEEKDVVAGILLEANQQKSPRKVTSFWENTQARDLLFEPELSALRPEANIIGEEMRRRRLDDPQGYANMCRAIAGRRFAITDQEYVGLVPDTAKDGDVICIMQGFNVPYVLRQIGDHYIFLGDAYVHGIMMGEAFQRDDSLSECMTEIAIR</sequence>
<evidence type="ECO:0000259" key="1">
    <source>
        <dbReference type="Pfam" id="PF06985"/>
    </source>
</evidence>
<gene>
    <name evidence="2" type="ORF">RRF57_001735</name>
</gene>
<dbReference type="Proteomes" id="UP001305414">
    <property type="component" value="Unassembled WGS sequence"/>
</dbReference>
<evidence type="ECO:0000313" key="3">
    <source>
        <dbReference type="Proteomes" id="UP001305414"/>
    </source>
</evidence>
<dbReference type="Pfam" id="PF26639">
    <property type="entry name" value="Het-6_barrel"/>
    <property type="match status" value="1"/>
</dbReference>
<dbReference type="EMBL" id="JAWHQM010000003">
    <property type="protein sequence ID" value="KAK5626019.1"/>
    <property type="molecule type" value="Genomic_DNA"/>
</dbReference>
<name>A0AAN7UBZ9_9PEZI</name>
<dbReference type="PANTHER" id="PTHR24148">
    <property type="entry name" value="ANKYRIN REPEAT DOMAIN-CONTAINING PROTEIN 39 HOMOLOG-RELATED"/>
    <property type="match status" value="1"/>
</dbReference>
<keyword evidence="3" id="KW-1185">Reference proteome</keyword>
<dbReference type="PANTHER" id="PTHR24148:SF64">
    <property type="entry name" value="HETEROKARYON INCOMPATIBILITY DOMAIN-CONTAINING PROTEIN"/>
    <property type="match status" value="1"/>
</dbReference>
<comment type="caution">
    <text evidence="2">The sequence shown here is derived from an EMBL/GenBank/DDBJ whole genome shotgun (WGS) entry which is preliminary data.</text>
</comment>